<feature type="compositionally biased region" description="Polar residues" evidence="1">
    <location>
        <begin position="225"/>
        <end position="235"/>
    </location>
</feature>
<feature type="compositionally biased region" description="Basic and acidic residues" evidence="1">
    <location>
        <begin position="411"/>
        <end position="424"/>
    </location>
</feature>
<evidence type="ECO:0000256" key="1">
    <source>
        <dbReference type="SAM" id="MobiDB-lite"/>
    </source>
</evidence>
<feature type="compositionally biased region" description="Polar residues" evidence="1">
    <location>
        <begin position="377"/>
        <end position="387"/>
    </location>
</feature>
<dbReference type="Proteomes" id="UP000761534">
    <property type="component" value="Unassembled WGS sequence"/>
</dbReference>
<protein>
    <submittedName>
        <fullName evidence="2">Uncharacterized protein</fullName>
    </submittedName>
</protein>
<feature type="region of interest" description="Disordered" evidence="1">
    <location>
        <begin position="803"/>
        <end position="824"/>
    </location>
</feature>
<feature type="compositionally biased region" description="Basic and acidic residues" evidence="1">
    <location>
        <begin position="606"/>
        <end position="617"/>
    </location>
</feature>
<feature type="compositionally biased region" description="Basic and acidic residues" evidence="1">
    <location>
        <begin position="249"/>
        <end position="263"/>
    </location>
</feature>
<sequence>MSEPDNGEYVLDGVFCVVVLMGKGDDYYSDDEEEAPPMPEIPQQFLSNTTDNIGKPLQLGTSGQKLKNEEGEKSDAKGQPASPVVSQEEEKEEVPEKGSPESSPPSTTNDPRFSFMPNAEQIHRAAVATEVPPMPDPIKQFEEHKDVPYPEESSATEEKEDEEALPEVPAVANVGEANTDVQVDVSKPIELQEDAAREATSPHAVDPPVTSVEVPASVEHDHVSAITNGSEQPDSLGSEVLSPESQLPDSKKVSETLSSKKDEEESDTDFNDFIDEYYADDGDEEAPEQRPETVEHKHSDQTITKDSAEVDTESPSLPAAATDQIHVEKETPLDSERGVIDPSIEDNTDELSMPPPPSVIRRFDQPYGSVRSFAGETDSSASLSTGRRSPDSIRNSRHERNISSSSQPVIGEEHIERDTVHNEPQEEEKEENVSSPAPVQGRWKPLPETTPIVTEDNNRSAAPPDSVEQTPISATGDKQDKLTREILGSFGEGSAERPTKTVEHASSKESVDEQVDPEIMELYQNSSSFLNQSNNSNVDYSERIEPLTTAKSRSPDISEADRETQPKHDDNEEAVVDTPSPPPQHEKEQDNKPEVVSLSDDDYNNNDDHDNNKKTQEAPRASNDDSADDSGITSPTSSRPGSAMSNKDEKDGPQYKSMILPEIPDEPVQPPPKTESPSNISSPRTFSGGSGTGSRNASNTIAARLNKPPTFDFSGILSKPRSADRKAAFDAARQREVDYDSGLRKWLASASRNSGPGIYTSGAPPAPTENEAKLAAPSRTMSSVIRPAKSMVSSHVINRVGEKSTKKAKGLLARGKKFMKSSDT</sequence>
<feature type="compositionally biased region" description="Basic and acidic residues" evidence="1">
    <location>
        <begin position="287"/>
        <end position="300"/>
    </location>
</feature>
<feature type="compositionally biased region" description="Basic and acidic residues" evidence="1">
    <location>
        <begin position="325"/>
        <end position="339"/>
    </location>
</feature>
<evidence type="ECO:0000313" key="3">
    <source>
        <dbReference type="Proteomes" id="UP000761534"/>
    </source>
</evidence>
<dbReference type="EMBL" id="SWFS01000459">
    <property type="protein sequence ID" value="KAA8902695.1"/>
    <property type="molecule type" value="Genomic_DNA"/>
</dbReference>
<feature type="compositionally biased region" description="Basic residues" evidence="1">
    <location>
        <begin position="806"/>
        <end position="824"/>
    </location>
</feature>
<feature type="compositionally biased region" description="Basic and acidic residues" evidence="1">
    <location>
        <begin position="66"/>
        <end position="76"/>
    </location>
</feature>
<feature type="compositionally biased region" description="Acidic residues" evidence="1">
    <location>
        <begin position="154"/>
        <end position="165"/>
    </location>
</feature>
<dbReference type="AlphaFoldDB" id="A0A642UP77"/>
<organism evidence="2 3">
    <name type="scientific">Trichomonascus ciferrii</name>
    <dbReference type="NCBI Taxonomy" id="44093"/>
    <lineage>
        <taxon>Eukaryota</taxon>
        <taxon>Fungi</taxon>
        <taxon>Dikarya</taxon>
        <taxon>Ascomycota</taxon>
        <taxon>Saccharomycotina</taxon>
        <taxon>Dipodascomycetes</taxon>
        <taxon>Dipodascales</taxon>
        <taxon>Trichomonascaceae</taxon>
        <taxon>Trichomonascus</taxon>
        <taxon>Trichomonascus ciferrii complex</taxon>
    </lineage>
</organism>
<dbReference type="VEuPathDB" id="FungiDB:TRICI_005826"/>
<feature type="region of interest" description="Disordered" evidence="1">
    <location>
        <begin position="26"/>
        <end position="735"/>
    </location>
</feature>
<feature type="compositionally biased region" description="Basic and acidic residues" evidence="1">
    <location>
        <begin position="721"/>
        <end position="735"/>
    </location>
</feature>
<reference evidence="2" key="1">
    <citation type="journal article" date="2019" name="G3 (Bethesda)">
        <title>Genome Assemblies of Two Rare Opportunistic Yeast Pathogens: Diutina rugosa (syn. Candida rugosa) and Trichomonascus ciferrii (syn. Candida ciferrii).</title>
        <authorList>
            <person name="Mixao V."/>
            <person name="Saus E."/>
            <person name="Hansen A.P."/>
            <person name="Lass-Florl C."/>
            <person name="Gabaldon T."/>
        </authorList>
    </citation>
    <scope>NUCLEOTIDE SEQUENCE</scope>
    <source>
        <strain evidence="2">CBS 4856</strain>
    </source>
</reference>
<dbReference type="OrthoDB" id="4095204at2759"/>
<feature type="compositionally biased region" description="Basic and acidic residues" evidence="1">
    <location>
        <begin position="553"/>
        <end position="570"/>
    </location>
</feature>
<feature type="compositionally biased region" description="Acidic residues" evidence="1">
    <location>
        <begin position="264"/>
        <end position="286"/>
    </location>
</feature>
<feature type="region of interest" description="Disordered" evidence="1">
    <location>
        <begin position="750"/>
        <end position="770"/>
    </location>
</feature>
<accession>A0A642UP77</accession>
<keyword evidence="3" id="KW-1185">Reference proteome</keyword>
<evidence type="ECO:0000313" key="2">
    <source>
        <dbReference type="EMBL" id="KAA8902695.1"/>
    </source>
</evidence>
<gene>
    <name evidence="2" type="ORF">TRICI_005826</name>
</gene>
<feature type="compositionally biased region" description="Polar residues" evidence="1">
    <location>
        <begin position="631"/>
        <end position="645"/>
    </location>
</feature>
<feature type="compositionally biased region" description="Basic and acidic residues" evidence="1">
    <location>
        <begin position="139"/>
        <end position="148"/>
    </location>
</feature>
<feature type="compositionally biased region" description="Low complexity" evidence="1">
    <location>
        <begin position="525"/>
        <end position="537"/>
    </location>
</feature>
<feature type="compositionally biased region" description="Basic and acidic residues" evidence="1">
    <location>
        <begin position="494"/>
        <end position="511"/>
    </location>
</feature>
<name>A0A642UP77_9ASCO</name>
<feature type="compositionally biased region" description="Basic and acidic residues" evidence="1">
    <location>
        <begin position="388"/>
        <end position="401"/>
    </location>
</feature>
<comment type="caution">
    <text evidence="2">The sequence shown here is derived from an EMBL/GenBank/DDBJ whole genome shotgun (WGS) entry which is preliminary data.</text>
</comment>
<proteinExistence type="predicted"/>
<feature type="compositionally biased region" description="Basic and acidic residues" evidence="1">
    <location>
        <begin position="584"/>
        <end position="593"/>
    </location>
</feature>